<feature type="transmembrane region" description="Helical" evidence="1">
    <location>
        <begin position="12"/>
        <end position="31"/>
    </location>
</feature>
<accession>A0A2M7H5D5</accession>
<keyword evidence="1" id="KW-1133">Transmembrane helix</keyword>
<proteinExistence type="predicted"/>
<organism evidence="2 3">
    <name type="scientific">Candidatus Kerfeldbacteria bacterium CG15_BIG_FIL_POST_REV_8_21_14_020_45_12</name>
    <dbReference type="NCBI Taxonomy" id="2014247"/>
    <lineage>
        <taxon>Bacteria</taxon>
        <taxon>Candidatus Kerfeldiibacteriota</taxon>
    </lineage>
</organism>
<dbReference type="InterPro" id="IPR011042">
    <property type="entry name" value="6-blade_b-propeller_TolB-like"/>
</dbReference>
<protein>
    <submittedName>
        <fullName evidence="2">Uncharacterized protein</fullName>
    </submittedName>
</protein>
<keyword evidence="1" id="KW-0472">Membrane</keyword>
<evidence type="ECO:0000313" key="3">
    <source>
        <dbReference type="Proteomes" id="UP000230292"/>
    </source>
</evidence>
<dbReference type="SUPFAM" id="SSF82171">
    <property type="entry name" value="DPP6 N-terminal domain-like"/>
    <property type="match status" value="1"/>
</dbReference>
<comment type="caution">
    <text evidence="2">The sequence shown here is derived from an EMBL/GenBank/DDBJ whole genome shotgun (WGS) entry which is preliminary data.</text>
</comment>
<evidence type="ECO:0000313" key="2">
    <source>
        <dbReference type="EMBL" id="PIW37439.1"/>
    </source>
</evidence>
<reference evidence="2 3" key="1">
    <citation type="submission" date="2017-09" db="EMBL/GenBank/DDBJ databases">
        <title>Depth-based differentiation of microbial function through sediment-hosted aquifers and enrichment of novel symbionts in the deep terrestrial subsurface.</title>
        <authorList>
            <person name="Probst A.J."/>
            <person name="Ladd B."/>
            <person name="Jarett J.K."/>
            <person name="Geller-Mcgrath D.E."/>
            <person name="Sieber C.M."/>
            <person name="Emerson J.B."/>
            <person name="Anantharaman K."/>
            <person name="Thomas B.C."/>
            <person name="Malmstrom R."/>
            <person name="Stieglmeier M."/>
            <person name="Klingl A."/>
            <person name="Woyke T."/>
            <person name="Ryan C.M."/>
            <person name="Banfield J.F."/>
        </authorList>
    </citation>
    <scope>NUCLEOTIDE SEQUENCE [LARGE SCALE GENOMIC DNA]</scope>
    <source>
        <strain evidence="2">CG15_BIG_FIL_POST_REV_8_21_14_020_45_12</strain>
    </source>
</reference>
<keyword evidence="1" id="KW-0812">Transmembrane</keyword>
<gene>
    <name evidence="2" type="ORF">COW24_00155</name>
</gene>
<dbReference type="EMBL" id="PFGC01000004">
    <property type="protein sequence ID" value="PIW37439.1"/>
    <property type="molecule type" value="Genomic_DNA"/>
</dbReference>
<dbReference type="Proteomes" id="UP000230292">
    <property type="component" value="Unassembled WGS sequence"/>
</dbReference>
<dbReference type="AlphaFoldDB" id="A0A2M7H5D5"/>
<name>A0A2M7H5D5_9BACT</name>
<sequence>MEMTEAQKKVVYSTIFLLGVVAIAFLLWYVFFRKPVSDVIIAENVNVVTGLPNINDLLQNININVNGEPVNEDPTLPGVDRVARGGLTDTDVLTPGVNALDPVVDGDGSSMRFYNPDDNKFYRVDGEGNISQIGSAEFPDVESISWGNTTDEVILEFPDGSNVYYDLKSGRQVTLPKEATEFDFSPTDSQISFKYLHTDKERRVLAVANPDGTGARTLESLGQNEGNVTVEWSPTGKVAAHYSEFVDLYRQELGFVGLKGENFKGTVVEGRGLRTEYAPNGEQMLYSVYSNATDNKASLWVVDADGNDIGKNRKELEVNTFANKCGFSSSSQYVYCGVPQDAKSGFGLVPELLDGVPDDIYRIDTKTGLKSKIATPVNDAGNNDYQVQSLTVSDDGKYLIFQDASGELIKVSLQ</sequence>
<evidence type="ECO:0000256" key="1">
    <source>
        <dbReference type="SAM" id="Phobius"/>
    </source>
</evidence>
<dbReference type="Gene3D" id="2.120.10.30">
    <property type="entry name" value="TolB, C-terminal domain"/>
    <property type="match status" value="1"/>
</dbReference>